<comment type="caution">
    <text evidence="8">The sequence shown here is derived from an EMBL/GenBank/DDBJ whole genome shotgun (WGS) entry which is preliminary data.</text>
</comment>
<feature type="domain" description="Sulfatase N-terminal" evidence="7">
    <location>
        <begin position="63"/>
        <end position="474"/>
    </location>
</feature>
<evidence type="ECO:0000313" key="8">
    <source>
        <dbReference type="EMBL" id="TWT57790.1"/>
    </source>
</evidence>
<dbReference type="EMBL" id="SIHI01000001">
    <property type="protein sequence ID" value="TWT57790.1"/>
    <property type="molecule type" value="Genomic_DNA"/>
</dbReference>
<dbReference type="InterPro" id="IPR024607">
    <property type="entry name" value="Sulfatase_CS"/>
</dbReference>
<name>A0A5C5X4H5_9PLAN</name>
<reference evidence="8 9" key="1">
    <citation type="submission" date="2019-02" db="EMBL/GenBank/DDBJ databases">
        <title>Deep-cultivation of Planctomycetes and their phenomic and genomic characterization uncovers novel biology.</title>
        <authorList>
            <person name="Wiegand S."/>
            <person name="Jogler M."/>
            <person name="Boedeker C."/>
            <person name="Pinto D."/>
            <person name="Vollmers J."/>
            <person name="Rivas-Marin E."/>
            <person name="Kohn T."/>
            <person name="Peeters S.H."/>
            <person name="Heuer A."/>
            <person name="Rast P."/>
            <person name="Oberbeckmann S."/>
            <person name="Bunk B."/>
            <person name="Jeske O."/>
            <person name="Meyerdierks A."/>
            <person name="Storesund J.E."/>
            <person name="Kallscheuer N."/>
            <person name="Luecker S."/>
            <person name="Lage O.M."/>
            <person name="Pohl T."/>
            <person name="Merkel B.J."/>
            <person name="Hornburger P."/>
            <person name="Mueller R.-W."/>
            <person name="Bruemmer F."/>
            <person name="Labrenz M."/>
            <person name="Spormann A.M."/>
            <person name="Op Den Camp H."/>
            <person name="Overmann J."/>
            <person name="Amann R."/>
            <person name="Jetten M.S.M."/>
            <person name="Mascher T."/>
            <person name="Medema M.H."/>
            <person name="Devos D.P."/>
            <person name="Kaster A.-K."/>
            <person name="Ovreas L."/>
            <person name="Rohde M."/>
            <person name="Galperin M.Y."/>
            <person name="Jogler C."/>
        </authorList>
    </citation>
    <scope>NUCLEOTIDE SEQUENCE [LARGE SCALE GENOMIC DNA]</scope>
    <source>
        <strain evidence="8 9">KOR42</strain>
    </source>
</reference>
<dbReference type="InterPro" id="IPR017850">
    <property type="entry name" value="Alkaline_phosphatase_core_sf"/>
</dbReference>
<feature type="signal peptide" evidence="6">
    <location>
        <begin position="1"/>
        <end position="20"/>
    </location>
</feature>
<dbReference type="InterPro" id="IPR013320">
    <property type="entry name" value="ConA-like_dom_sf"/>
</dbReference>
<evidence type="ECO:0000313" key="9">
    <source>
        <dbReference type="Proteomes" id="UP000317243"/>
    </source>
</evidence>
<dbReference type="Gene3D" id="3.30.1120.10">
    <property type="match status" value="1"/>
</dbReference>
<dbReference type="SUPFAM" id="SSF49899">
    <property type="entry name" value="Concanavalin A-like lectins/glucanases"/>
    <property type="match status" value="1"/>
</dbReference>
<keyword evidence="2" id="KW-0479">Metal-binding</keyword>
<dbReference type="CDD" id="cd16025">
    <property type="entry name" value="PAS_like"/>
    <property type="match status" value="1"/>
</dbReference>
<feature type="region of interest" description="Disordered" evidence="5">
    <location>
        <begin position="299"/>
        <end position="318"/>
    </location>
</feature>
<sequence length="777" mass="86212" precursor="true">MSMVQFRCCLAALFFVVATTGQESSGQTQIPQPDPPFKGEVGETLSDSTASYPQPLRAREGSPNVLIILLDDVGFGMCSPFGGSVQTPNLQQLADNGLTYTRFHTTALCSPTRAALLAGRNHHSVGTGVIIEMGTGFPGYTGIIPESTALIPELLRGNGYATSMFGKWHNTPEPDISPAGPFDRWPTGLGFEYFYGFNQGEAHQFYPTLYRNTTWVSPPKTPEEGYHLTEDLTDEAIKWINNVRAANPDKPWFTYFSTGAVHAPHHVPKDWQGRHKGKFDHGWDREREIVHQRQLDMGVIPPGTKLTPRPTEIPSWDSQTDQQRTVYLRLMENYADFMAHTDFHVGRLIDSLEKSGELENTLVLYIVGDNGASAEGGLEGTFSELASLLGIQLGLESTVNRLDEIGGPTSEPHVPVGWAWAMDSPFQWTKQVASHFGGTRNPMVVHWPKGIQSKGEQRTQFHHVIDVVPTILEACKIPEPKTVNGIDQQPIEGVSMLYSFDDQASEGTRQTQYFEMFCNRAIYHDGWIACSHFGVPWDTNSRTGDFLNAKWELYNIEDDFSQAVNLVEEHPQKLKELQDLFTEEALKYQVFPLDPRFAERFDPKLRVGGTPPTSWKYYGNDVAMPDPIGPQIFPRGHKITARIQVPENGAEGVITCAGGFSAGWALYIQDSKPNFRYSCFDIANVNIPGTIPVGTGEVTVATEFTPNGSKEGGGTLELFVNGKPVGKGELPRSLFRHGLEPFEVGRDSITPVDPAYADRGKFEFTGTIDEVQFQLTE</sequence>
<dbReference type="GO" id="GO:0004065">
    <property type="term" value="F:arylsulfatase activity"/>
    <property type="evidence" value="ECO:0007669"/>
    <property type="project" value="UniProtKB-EC"/>
</dbReference>
<dbReference type="InterPro" id="IPR050738">
    <property type="entry name" value="Sulfatase"/>
</dbReference>
<protein>
    <submittedName>
        <fullName evidence="8">Arylsulfatase</fullName>
        <ecNumber evidence="8">3.1.6.1</ecNumber>
    </submittedName>
</protein>
<evidence type="ECO:0000256" key="3">
    <source>
        <dbReference type="ARBA" id="ARBA00022801"/>
    </source>
</evidence>
<evidence type="ECO:0000256" key="2">
    <source>
        <dbReference type="ARBA" id="ARBA00022723"/>
    </source>
</evidence>
<keyword evidence="4" id="KW-0106">Calcium</keyword>
<dbReference type="OrthoDB" id="9762324at2"/>
<proteinExistence type="inferred from homology"/>
<dbReference type="Proteomes" id="UP000317243">
    <property type="component" value="Unassembled WGS sequence"/>
</dbReference>
<evidence type="ECO:0000256" key="4">
    <source>
        <dbReference type="ARBA" id="ARBA00022837"/>
    </source>
</evidence>
<gene>
    <name evidence="8" type="primary">atsA_11</name>
    <name evidence="8" type="ORF">KOR42_11570</name>
</gene>
<keyword evidence="6" id="KW-0732">Signal</keyword>
<evidence type="ECO:0000259" key="7">
    <source>
        <dbReference type="Pfam" id="PF00884"/>
    </source>
</evidence>
<dbReference type="Gene3D" id="3.40.720.10">
    <property type="entry name" value="Alkaline Phosphatase, subunit A"/>
    <property type="match status" value="1"/>
</dbReference>
<dbReference type="SUPFAM" id="SSF53649">
    <property type="entry name" value="Alkaline phosphatase-like"/>
    <property type="match status" value="1"/>
</dbReference>
<evidence type="ECO:0000256" key="5">
    <source>
        <dbReference type="SAM" id="MobiDB-lite"/>
    </source>
</evidence>
<accession>A0A5C5X4H5</accession>
<organism evidence="8 9">
    <name type="scientific">Thalassoglobus neptunius</name>
    <dbReference type="NCBI Taxonomy" id="1938619"/>
    <lineage>
        <taxon>Bacteria</taxon>
        <taxon>Pseudomonadati</taxon>
        <taxon>Planctomycetota</taxon>
        <taxon>Planctomycetia</taxon>
        <taxon>Planctomycetales</taxon>
        <taxon>Planctomycetaceae</taxon>
        <taxon>Thalassoglobus</taxon>
    </lineage>
</organism>
<feature type="region of interest" description="Disordered" evidence="5">
    <location>
        <begin position="24"/>
        <end position="57"/>
    </location>
</feature>
<evidence type="ECO:0000256" key="1">
    <source>
        <dbReference type="ARBA" id="ARBA00008779"/>
    </source>
</evidence>
<dbReference type="RefSeq" id="WP_146507741.1">
    <property type="nucleotide sequence ID" value="NZ_SIHI01000001.1"/>
</dbReference>
<dbReference type="PROSITE" id="PS00523">
    <property type="entry name" value="SULFATASE_1"/>
    <property type="match status" value="1"/>
</dbReference>
<keyword evidence="3 8" id="KW-0378">Hydrolase</keyword>
<dbReference type="PANTHER" id="PTHR42693">
    <property type="entry name" value="ARYLSULFATASE FAMILY MEMBER"/>
    <property type="match status" value="1"/>
</dbReference>
<dbReference type="InterPro" id="IPR000917">
    <property type="entry name" value="Sulfatase_N"/>
</dbReference>
<dbReference type="AlphaFoldDB" id="A0A5C5X4H5"/>
<keyword evidence="9" id="KW-1185">Reference proteome</keyword>
<comment type="similarity">
    <text evidence="1">Belongs to the sulfatase family.</text>
</comment>
<feature type="chain" id="PRO_5022779629" evidence="6">
    <location>
        <begin position="21"/>
        <end position="777"/>
    </location>
</feature>
<dbReference type="Pfam" id="PF00884">
    <property type="entry name" value="Sulfatase"/>
    <property type="match status" value="1"/>
</dbReference>
<dbReference type="GO" id="GO:0046872">
    <property type="term" value="F:metal ion binding"/>
    <property type="evidence" value="ECO:0007669"/>
    <property type="project" value="UniProtKB-KW"/>
</dbReference>
<dbReference type="EC" id="3.1.6.1" evidence="8"/>
<evidence type="ECO:0000256" key="6">
    <source>
        <dbReference type="SAM" id="SignalP"/>
    </source>
</evidence>
<dbReference type="PANTHER" id="PTHR42693:SF43">
    <property type="entry name" value="BLL2667 PROTEIN"/>
    <property type="match status" value="1"/>
</dbReference>